<gene>
    <name evidence="1" type="ORF">CLV45_1356</name>
</gene>
<evidence type="ECO:0000313" key="1">
    <source>
        <dbReference type="EMBL" id="PJJ59934.1"/>
    </source>
</evidence>
<evidence type="ECO:0000313" key="2">
    <source>
        <dbReference type="Proteomes" id="UP000228535"/>
    </source>
</evidence>
<dbReference type="AlphaFoldDB" id="A0A2M9BPQ2"/>
<proteinExistence type="predicted"/>
<sequence>MVEIHGWITLRYSDYHSEEAPQREFIARFKSYLEQTNIWPGFAHLCQLTVYNGMECFTITAQHNHPGQPFYPLEIFTWVAQESTGSYGLLHFHDDEDRALHNEFQVYVLKRGKLSKAADTFLSPYVEEVEREYDEENPPLD</sequence>
<dbReference type="InterPro" id="IPR028965">
    <property type="entry name" value="Imm7"/>
</dbReference>
<dbReference type="RefSeq" id="WP_100335611.1">
    <property type="nucleotide sequence ID" value="NZ_PGFA01000001.1"/>
</dbReference>
<name>A0A2M9BPQ2_9BACT</name>
<reference evidence="1 2" key="1">
    <citation type="submission" date="2017-11" db="EMBL/GenBank/DDBJ databases">
        <title>Genomic Encyclopedia of Archaeal and Bacterial Type Strains, Phase II (KMG-II): From Individual Species to Whole Genera.</title>
        <authorList>
            <person name="Goeker M."/>
        </authorList>
    </citation>
    <scope>NUCLEOTIDE SEQUENCE [LARGE SCALE GENOMIC DNA]</scope>
    <source>
        <strain evidence="1 2">DSM 11115</strain>
    </source>
</reference>
<accession>A0A2M9BPQ2</accession>
<dbReference type="EMBL" id="PGFA01000001">
    <property type="protein sequence ID" value="PJJ59934.1"/>
    <property type="molecule type" value="Genomic_DNA"/>
</dbReference>
<keyword evidence="2" id="KW-1185">Reference proteome</keyword>
<dbReference type="OrthoDB" id="4557988at2"/>
<dbReference type="Proteomes" id="UP000228535">
    <property type="component" value="Unassembled WGS sequence"/>
</dbReference>
<comment type="caution">
    <text evidence="1">The sequence shown here is derived from an EMBL/GenBank/DDBJ whole genome shotgun (WGS) entry which is preliminary data.</text>
</comment>
<dbReference type="Pfam" id="PF15585">
    <property type="entry name" value="Imm7"/>
    <property type="match status" value="1"/>
</dbReference>
<organism evidence="1 2">
    <name type="scientific">Hymenobacter chitinivorans DSM 11115</name>
    <dbReference type="NCBI Taxonomy" id="1121954"/>
    <lineage>
        <taxon>Bacteria</taxon>
        <taxon>Pseudomonadati</taxon>
        <taxon>Bacteroidota</taxon>
        <taxon>Cytophagia</taxon>
        <taxon>Cytophagales</taxon>
        <taxon>Hymenobacteraceae</taxon>
        <taxon>Hymenobacter</taxon>
    </lineage>
</organism>
<protein>
    <submittedName>
        <fullName evidence="1">Immunity protein 7 of polymorphic toxin system</fullName>
    </submittedName>
</protein>